<evidence type="ECO:0000256" key="3">
    <source>
        <dbReference type="ARBA" id="ARBA00022485"/>
    </source>
</evidence>
<dbReference type="InParanoid" id="A0A212R2I5"/>
<evidence type="ECO:0000313" key="16">
    <source>
        <dbReference type="EMBL" id="SNB66091.1"/>
    </source>
</evidence>
<evidence type="ECO:0000256" key="11">
    <source>
        <dbReference type="ARBA" id="ARBA00047712"/>
    </source>
</evidence>
<dbReference type="SUPFAM" id="SSF54862">
    <property type="entry name" value="4Fe-4S ferredoxins"/>
    <property type="match status" value="1"/>
</dbReference>
<evidence type="ECO:0000259" key="13">
    <source>
        <dbReference type="PROSITE" id="PS51085"/>
    </source>
</evidence>
<evidence type="ECO:0000256" key="10">
    <source>
        <dbReference type="ARBA" id="ARBA00023027"/>
    </source>
</evidence>
<dbReference type="AlphaFoldDB" id="A0A212R2I5"/>
<keyword evidence="10 12" id="KW-0520">NAD</keyword>
<dbReference type="InterPro" id="IPR010228">
    <property type="entry name" value="NADH_UbQ_OxRdtase_Gsu"/>
</dbReference>
<dbReference type="NCBIfam" id="TIGR01973">
    <property type="entry name" value="NuoG"/>
    <property type="match status" value="1"/>
</dbReference>
<keyword evidence="3 12" id="KW-0004">4Fe-4S</keyword>
<protein>
    <recommendedName>
        <fullName evidence="12">NADH-quinone oxidoreductase</fullName>
        <ecNumber evidence="12">7.1.1.-</ecNumber>
    </recommendedName>
</protein>
<evidence type="ECO:0000256" key="12">
    <source>
        <dbReference type="RuleBase" id="RU003525"/>
    </source>
</evidence>
<evidence type="ECO:0000259" key="14">
    <source>
        <dbReference type="PROSITE" id="PS51669"/>
    </source>
</evidence>
<dbReference type="Pfam" id="PF22117">
    <property type="entry name" value="Fer4_Nqo3"/>
    <property type="match status" value="1"/>
</dbReference>
<dbReference type="InterPro" id="IPR036010">
    <property type="entry name" value="2Fe-2S_ferredoxin-like_sf"/>
</dbReference>
<dbReference type="FunFam" id="3.10.20.740:FF:000005">
    <property type="entry name" value="NADH:ubiquinone oxidoreductase subunit"/>
    <property type="match status" value="1"/>
</dbReference>
<dbReference type="Gene3D" id="2.40.40.20">
    <property type="match status" value="1"/>
</dbReference>
<dbReference type="Pfam" id="PF22151">
    <property type="entry name" value="Fer4_NDSU1"/>
    <property type="match status" value="1"/>
</dbReference>
<dbReference type="Gene3D" id="3.10.20.740">
    <property type="match status" value="1"/>
</dbReference>
<dbReference type="Proteomes" id="UP000197025">
    <property type="component" value="Unassembled WGS sequence"/>
</dbReference>
<reference evidence="17" key="1">
    <citation type="submission" date="2017-06" db="EMBL/GenBank/DDBJ databases">
        <authorList>
            <person name="Varghese N."/>
            <person name="Submissions S."/>
        </authorList>
    </citation>
    <scope>NUCLEOTIDE SEQUENCE [LARGE SCALE GENOMIC DNA]</scope>
    <source>
        <strain evidence="17">JAD2</strain>
    </source>
</reference>
<dbReference type="SUPFAM" id="SSF54292">
    <property type="entry name" value="2Fe-2S ferredoxin-like"/>
    <property type="match status" value="1"/>
</dbReference>
<keyword evidence="8 12" id="KW-0408">Iron</keyword>
<keyword evidence="7 12" id="KW-1278">Translocase</keyword>
<keyword evidence="4 12" id="KW-0001">2Fe-2S</keyword>
<feature type="domain" description="4Fe-4S Mo/W bis-MGD-type" evidence="14">
    <location>
        <begin position="242"/>
        <end position="304"/>
    </location>
</feature>
<dbReference type="FunFam" id="3.30.70.20:FF:000002">
    <property type="entry name" value="NADH-ubiquinone oxidoreductase 75 kDa subunit"/>
    <property type="match status" value="1"/>
</dbReference>
<dbReference type="GO" id="GO:0008137">
    <property type="term" value="F:NADH dehydrogenase (ubiquinone) activity"/>
    <property type="evidence" value="ECO:0007669"/>
    <property type="project" value="UniProtKB-UniRule"/>
</dbReference>
<feature type="domain" description="4Fe-4S His(Cys)3-ligated-type" evidence="15">
    <location>
        <begin position="103"/>
        <end position="142"/>
    </location>
</feature>
<evidence type="ECO:0000256" key="6">
    <source>
        <dbReference type="ARBA" id="ARBA00022723"/>
    </source>
</evidence>
<dbReference type="EC" id="7.1.1.-" evidence="12"/>
<dbReference type="Gene3D" id="2.20.25.90">
    <property type="entry name" value="ADC-like domains"/>
    <property type="match status" value="1"/>
</dbReference>
<dbReference type="PROSITE" id="PS00643">
    <property type="entry name" value="COMPLEX1_75K_3"/>
    <property type="match status" value="1"/>
</dbReference>
<dbReference type="GO" id="GO:0051537">
    <property type="term" value="F:2 iron, 2 sulfur cluster binding"/>
    <property type="evidence" value="ECO:0007669"/>
    <property type="project" value="UniProtKB-UniRule"/>
</dbReference>
<dbReference type="InterPro" id="IPR050123">
    <property type="entry name" value="Prok_molybdopt-oxidoreductase"/>
</dbReference>
<evidence type="ECO:0000256" key="8">
    <source>
        <dbReference type="ARBA" id="ARBA00023004"/>
    </source>
</evidence>
<evidence type="ECO:0000256" key="1">
    <source>
        <dbReference type="ARBA" id="ARBA00001966"/>
    </source>
</evidence>
<evidence type="ECO:0000259" key="15">
    <source>
        <dbReference type="PROSITE" id="PS51839"/>
    </source>
</evidence>
<dbReference type="Pfam" id="PF10588">
    <property type="entry name" value="NADH-G_4Fe-4S_3"/>
    <property type="match status" value="1"/>
</dbReference>
<dbReference type="SMART" id="SM00926">
    <property type="entry name" value="Molybdop_Fe4S4"/>
    <property type="match status" value="1"/>
</dbReference>
<evidence type="ECO:0000256" key="2">
    <source>
        <dbReference type="ARBA" id="ARBA00005404"/>
    </source>
</evidence>
<organism evidence="16 17">
    <name type="scientific">Thermoflexus hugenholtzii JAD2</name>
    <dbReference type="NCBI Taxonomy" id="877466"/>
    <lineage>
        <taxon>Bacteria</taxon>
        <taxon>Bacillati</taxon>
        <taxon>Chloroflexota</taxon>
        <taxon>Thermoflexia</taxon>
        <taxon>Thermoflexales</taxon>
        <taxon>Thermoflexaceae</taxon>
        <taxon>Thermoflexus</taxon>
    </lineage>
</organism>
<dbReference type="CDD" id="cd00207">
    <property type="entry name" value="fer2"/>
    <property type="match status" value="1"/>
</dbReference>
<dbReference type="SUPFAM" id="SSF50692">
    <property type="entry name" value="ADC-like"/>
    <property type="match status" value="1"/>
</dbReference>
<dbReference type="GO" id="GO:0051539">
    <property type="term" value="F:4 iron, 4 sulfur cluster binding"/>
    <property type="evidence" value="ECO:0007669"/>
    <property type="project" value="UniProtKB-KW"/>
</dbReference>
<dbReference type="PROSITE" id="PS51669">
    <property type="entry name" value="4FE4S_MOW_BIS_MGD"/>
    <property type="match status" value="1"/>
</dbReference>
<keyword evidence="17" id="KW-1185">Reference proteome</keyword>
<dbReference type="SUPFAM" id="SSF53706">
    <property type="entry name" value="Formate dehydrogenase/DMSO reductase, domains 1-3"/>
    <property type="match status" value="1"/>
</dbReference>
<dbReference type="Gene3D" id="3.30.70.20">
    <property type="match status" value="1"/>
</dbReference>
<dbReference type="GO" id="GO:0016020">
    <property type="term" value="C:membrane"/>
    <property type="evidence" value="ECO:0007669"/>
    <property type="project" value="InterPro"/>
</dbReference>
<comment type="cofactor">
    <cofactor evidence="1 12">
        <name>[4Fe-4S] cluster</name>
        <dbReference type="ChEBI" id="CHEBI:49883"/>
    </cofactor>
</comment>
<dbReference type="InterPro" id="IPR054351">
    <property type="entry name" value="NADH_UbQ_OxRdtase_ferredoxin"/>
</dbReference>
<dbReference type="Pfam" id="PF13510">
    <property type="entry name" value="Fer2_4"/>
    <property type="match status" value="1"/>
</dbReference>
<dbReference type="RefSeq" id="WP_088571316.1">
    <property type="nucleotide sequence ID" value="NZ_FYEK01000028.1"/>
</dbReference>
<gene>
    <name evidence="16" type="ORF">SAMN02746019_00000570</name>
</gene>
<dbReference type="EMBL" id="FYEK01000028">
    <property type="protein sequence ID" value="SNB66091.1"/>
    <property type="molecule type" value="Genomic_DNA"/>
</dbReference>
<dbReference type="InterPro" id="IPR006656">
    <property type="entry name" value="Mopterin_OxRdtase"/>
</dbReference>
<dbReference type="SMART" id="SM00929">
    <property type="entry name" value="NADH-G_4Fe-4S_3"/>
    <property type="match status" value="1"/>
</dbReference>
<dbReference type="GO" id="GO:0003954">
    <property type="term" value="F:NADH dehydrogenase activity"/>
    <property type="evidence" value="ECO:0007669"/>
    <property type="project" value="TreeGrafter"/>
</dbReference>
<comment type="function">
    <text evidence="12">NDH-1 shuttles electrons from NADH, via FMN and iron-sulfur (Fe-S) centers, to quinones in the respiratory chain. Couples the redox reaction to proton translocation (for every two electrons transferred, four hydrogen ions are translocated across the cytoplasmic membrane), and thus conserves the redox energy in a proton gradient.</text>
</comment>
<evidence type="ECO:0000313" key="17">
    <source>
        <dbReference type="Proteomes" id="UP000197025"/>
    </source>
</evidence>
<dbReference type="InterPro" id="IPR006963">
    <property type="entry name" value="Mopterin_OxRdtase_4Fe-4S_dom"/>
</dbReference>
<keyword evidence="6 12" id="KW-0479">Metal-binding</keyword>
<dbReference type="GO" id="GO:0042773">
    <property type="term" value="P:ATP synthesis coupled electron transport"/>
    <property type="evidence" value="ECO:0007669"/>
    <property type="project" value="InterPro"/>
</dbReference>
<dbReference type="PROSITE" id="PS51085">
    <property type="entry name" value="2FE2S_FER_2"/>
    <property type="match status" value="1"/>
</dbReference>
<keyword evidence="9 12" id="KW-0411">Iron-sulfur</keyword>
<keyword evidence="5 12" id="KW-0874">Quinone</keyword>
<dbReference type="PANTHER" id="PTHR43105:SF12">
    <property type="entry name" value="NADH-QUINONE OXIDOREDUCTASE SUBUNIT G"/>
    <property type="match status" value="1"/>
</dbReference>
<accession>A0A212R2I5</accession>
<dbReference type="GO" id="GO:0046872">
    <property type="term" value="F:metal ion binding"/>
    <property type="evidence" value="ECO:0007669"/>
    <property type="project" value="UniProtKB-UniRule"/>
</dbReference>
<dbReference type="InterPro" id="IPR009010">
    <property type="entry name" value="Asp_de-COase-like_dom_sf"/>
</dbReference>
<evidence type="ECO:0000256" key="7">
    <source>
        <dbReference type="ARBA" id="ARBA00022967"/>
    </source>
</evidence>
<dbReference type="FunCoup" id="A0A212R2I5">
    <property type="interactions" value="396"/>
</dbReference>
<comment type="similarity">
    <text evidence="2 12">Belongs to the complex I 75 kDa subunit family.</text>
</comment>
<dbReference type="PIRSF" id="PIRSF036643">
    <property type="entry name" value="FDH_alpha"/>
    <property type="match status" value="1"/>
</dbReference>
<name>A0A212R2I5_9CHLR</name>
<evidence type="ECO:0000256" key="9">
    <source>
        <dbReference type="ARBA" id="ARBA00023014"/>
    </source>
</evidence>
<dbReference type="PROSITE" id="PS51839">
    <property type="entry name" value="4FE4S_HC3"/>
    <property type="match status" value="1"/>
</dbReference>
<comment type="cofactor">
    <cofactor evidence="12">
        <name>[2Fe-2S] cluster</name>
        <dbReference type="ChEBI" id="CHEBI:190135"/>
    </cofactor>
    <text evidence="12">Binds 1 [2Fe-2S] cluster per subunit.</text>
</comment>
<dbReference type="PROSITE" id="PS00642">
    <property type="entry name" value="COMPLEX1_75K_2"/>
    <property type="match status" value="1"/>
</dbReference>
<feature type="domain" description="2Fe-2S ferredoxin-type" evidence="13">
    <location>
        <begin position="3"/>
        <end position="103"/>
    </location>
</feature>
<proteinExistence type="inferred from homology"/>
<dbReference type="GO" id="GO:0048038">
    <property type="term" value="F:quinone binding"/>
    <property type="evidence" value="ECO:0007669"/>
    <property type="project" value="UniProtKB-UniRule"/>
</dbReference>
<dbReference type="InterPro" id="IPR001041">
    <property type="entry name" value="2Fe-2S_ferredoxin-type"/>
</dbReference>
<dbReference type="Gene3D" id="3.40.50.740">
    <property type="match status" value="2"/>
</dbReference>
<evidence type="ECO:0000256" key="4">
    <source>
        <dbReference type="ARBA" id="ARBA00022714"/>
    </source>
</evidence>
<comment type="catalytic activity">
    <reaction evidence="11 12">
        <text>a quinone + NADH + 5 H(+)(in) = a quinol + NAD(+) + 4 H(+)(out)</text>
        <dbReference type="Rhea" id="RHEA:57888"/>
        <dbReference type="ChEBI" id="CHEBI:15378"/>
        <dbReference type="ChEBI" id="CHEBI:24646"/>
        <dbReference type="ChEBI" id="CHEBI:57540"/>
        <dbReference type="ChEBI" id="CHEBI:57945"/>
        <dbReference type="ChEBI" id="CHEBI:132124"/>
    </reaction>
</comment>
<dbReference type="InterPro" id="IPR000283">
    <property type="entry name" value="NADH_UbQ_OxRdtase_75kDa_su_CS"/>
</dbReference>
<dbReference type="InterPro" id="IPR019574">
    <property type="entry name" value="NADH_UbQ_OxRdtase_Gsu_4Fe4S-bd"/>
</dbReference>
<dbReference type="PROSITE" id="PS00641">
    <property type="entry name" value="COMPLEX1_75K_1"/>
    <property type="match status" value="1"/>
</dbReference>
<evidence type="ECO:0000256" key="5">
    <source>
        <dbReference type="ARBA" id="ARBA00022719"/>
    </source>
</evidence>
<dbReference type="Gene3D" id="3.40.228.10">
    <property type="entry name" value="Dimethylsulfoxide Reductase, domain 2"/>
    <property type="match status" value="1"/>
</dbReference>
<dbReference type="PANTHER" id="PTHR43105">
    <property type="entry name" value="RESPIRATORY NITRATE REDUCTASE"/>
    <property type="match status" value="1"/>
</dbReference>
<dbReference type="OrthoDB" id="9803192at2"/>
<sequence length="862" mass="95080">MAGTVRILIDDRPIEVPAGTLVVDAAKQAGIDIPVFCYHPKLEPAGMCRMCLVEVGTIQVDPNTRQPLRDEEGRPVVRWMPRLQTACTTRVVEGMVVRTNTLQVREAQRAVLEFLLTSHPLDCPICDKGGECPLQNLTMRYGPAESRFDYWDKMHQEKRVPLGDLIILDRERCILCGRCIRFQEEIADDPVLGFSDRGRGMEIITFSDPPFASYFSGNTTDICPVGALTTTDFRFRARPWEMTPIPSVCPHCPVGCNITLDVRISARKGGWDILRVMPRQHEEVNEIWICDKGRFVHHFATAEDRLRQPLARRNGELVPVSWEEALTRVAEAMRQAGSRAAGIVGDRLPNEDLYLFRRLFAEVLGSSWITMDPPITGAEWVARYGVGVGTDFGRMGPGSLIVVMAGDLEEEAPVWFLRVRGAVRRGARLIVAGGRPQKAERYADPILRYRYGTEALVLIGALRVLFEEDRIAPEARPRLDGVEALRKAVMGYSLDEIGRRSGVPREALQAFARAVAEARDVVFLFGREGVFDEEALVGLAADLLALTGHVGRAQNGLLPLWPHGNTQGALDFIGVQPLPEEVPFLYVVGADPLGDGRPMPRAGFLVVQDLFLTETARLADVVLPAQSWAERDGTFTSAERRVQRFYKAIPAQGEARADWEIFTALARRLGAGWLYLTPEAVMDEIARALPRYAGMDYEALAWTRPQWPPVGTSRDLYFGGTARPNTGGLGRVWPTEAELPQARWPLAWKAPTIPSEEAVLVVPVRRLYDEGTLIGRTPHLRNRMVPPAARAHPETAARLGLRDGQSVLLPVNGGGIPLRVELDAAVPAGVILAPASRIGRTGILEGLPVALRVEVGDGAVSA</sequence>
<dbReference type="Pfam" id="PF00384">
    <property type="entry name" value="Molybdopterin"/>
    <property type="match status" value="1"/>
</dbReference>